<reference evidence="2 3" key="1">
    <citation type="submission" date="2018-02" db="EMBL/GenBank/DDBJ databases">
        <title>Reclassifiation of [Polyangium] brachysporum DSM 7029 as Guopingzhaonella breviflexa gen. nov., sp. nov., a member of the family Comamonadaceae.</title>
        <authorList>
            <person name="Tang B."/>
        </authorList>
    </citation>
    <scope>NUCLEOTIDE SEQUENCE [LARGE SCALE GENOMIC DNA]</scope>
    <source>
        <strain evidence="2 3">BCRC 80649</strain>
    </source>
</reference>
<keyword evidence="1" id="KW-0812">Transmembrane</keyword>
<dbReference type="Proteomes" id="UP000238605">
    <property type="component" value="Unassembled WGS sequence"/>
</dbReference>
<name>A0A2S5SVK1_9BURK</name>
<evidence type="ECO:0000313" key="2">
    <source>
        <dbReference type="EMBL" id="PPE66781.1"/>
    </source>
</evidence>
<dbReference type="OrthoDB" id="8564508at2"/>
<dbReference type="RefSeq" id="WP_104302079.1">
    <property type="nucleotide sequence ID" value="NZ_PSNX01000005.1"/>
</dbReference>
<gene>
    <name evidence="2" type="ORF">C1704_07305</name>
</gene>
<dbReference type="AlphaFoldDB" id="A0A2S5SVK1"/>
<feature type="transmembrane region" description="Helical" evidence="1">
    <location>
        <begin position="108"/>
        <end position="126"/>
    </location>
</feature>
<evidence type="ECO:0000313" key="3">
    <source>
        <dbReference type="Proteomes" id="UP000238605"/>
    </source>
</evidence>
<protein>
    <submittedName>
        <fullName evidence="2">Uncharacterized protein</fullName>
    </submittedName>
</protein>
<comment type="caution">
    <text evidence="2">The sequence shown here is derived from an EMBL/GenBank/DDBJ whole genome shotgun (WGS) entry which is preliminary data.</text>
</comment>
<evidence type="ECO:0000256" key="1">
    <source>
        <dbReference type="SAM" id="Phobius"/>
    </source>
</evidence>
<organism evidence="2 3">
    <name type="scientific">Caldimonas caldifontis</name>
    <dbReference type="NCBI Taxonomy" id="1452508"/>
    <lineage>
        <taxon>Bacteria</taxon>
        <taxon>Pseudomonadati</taxon>
        <taxon>Pseudomonadota</taxon>
        <taxon>Betaproteobacteria</taxon>
        <taxon>Burkholderiales</taxon>
        <taxon>Sphaerotilaceae</taxon>
        <taxon>Caldimonas</taxon>
    </lineage>
</organism>
<sequence length="127" mass="13782">MAFPWLVAFKVIPWKDVIEATPAVVRGAKQLWHKVRQDEAALEAAQAAAQGSVGPDAGSPEARIAQLEKRVAEMSQEAVASSELIQALAQHNERLVAAVDTLRVRTRVLMWVSALLAGGVLALFFLR</sequence>
<proteinExistence type="predicted"/>
<accession>A0A2S5SVK1</accession>
<keyword evidence="3" id="KW-1185">Reference proteome</keyword>
<dbReference type="EMBL" id="PSNX01000005">
    <property type="protein sequence ID" value="PPE66781.1"/>
    <property type="molecule type" value="Genomic_DNA"/>
</dbReference>
<keyword evidence="1" id="KW-0472">Membrane</keyword>
<keyword evidence="1" id="KW-1133">Transmembrane helix</keyword>